<evidence type="ECO:0000313" key="6">
    <source>
        <dbReference type="Proteomes" id="UP000188181"/>
    </source>
</evidence>
<dbReference type="InterPro" id="IPR040442">
    <property type="entry name" value="Pyrv_kinase-like_dom_sf"/>
</dbReference>
<gene>
    <name evidence="5" type="primary">hpcH</name>
    <name evidence="5" type="ORF">SMSP2_00429</name>
</gene>
<dbReference type="GO" id="GO:0046872">
    <property type="term" value="F:metal ion binding"/>
    <property type="evidence" value="ECO:0007669"/>
    <property type="project" value="UniProtKB-KW"/>
</dbReference>
<comment type="similarity">
    <text evidence="1">Belongs to the HpcH/HpaI aldolase family.</text>
</comment>
<dbReference type="AlphaFoldDB" id="A0A1Q2MBP7"/>
<sequence length="256" mass="28109">MKNKLRKSLLDNEITLGAWMQIGHCGIAEVFARAGFDWVCVDLEHGAIDLETMTDIFRTLDAFDCVPVARLPLNDPVWIHRSLDAGARGLIIPMVNSAQEADAAVTEAKYPPRGRRGYGYSRANMHGMDFESYIQSANDEIAMIMQIEHKDAIANLEEIVKVDGVDGLFIGPLDLSGSMGITGQMQHPDMVAALARYRKVAENAGLSYGMHIVRPDEQNIKSNVADGYTMIALGLDNVFIDESSKAALNAVGRKRD</sequence>
<dbReference type="EC" id="4.1.2.-" evidence="5"/>
<keyword evidence="2" id="KW-0479">Metal-binding</keyword>
<evidence type="ECO:0000256" key="3">
    <source>
        <dbReference type="ARBA" id="ARBA00023239"/>
    </source>
</evidence>
<reference evidence="6" key="1">
    <citation type="submission" date="2017-02" db="EMBL/GenBank/DDBJ databases">
        <title>Comparative genomics and description of representatives of a novel lineage of planctomycetes thriving in anoxic sediments.</title>
        <authorList>
            <person name="Spring S."/>
            <person name="Bunk B."/>
            <person name="Sproer C."/>
        </authorList>
    </citation>
    <scope>NUCLEOTIDE SEQUENCE [LARGE SCALE GENOMIC DNA]</scope>
    <source>
        <strain evidence="6">SM-Chi-D1</strain>
    </source>
</reference>
<dbReference type="EMBL" id="CP019646">
    <property type="protein sequence ID" value="AQQ70089.1"/>
    <property type="molecule type" value="Genomic_DNA"/>
</dbReference>
<dbReference type="PANTHER" id="PTHR30502:SF0">
    <property type="entry name" value="PHOSPHOENOLPYRUVATE CARBOXYLASE FAMILY PROTEIN"/>
    <property type="match status" value="1"/>
</dbReference>
<keyword evidence="3 5" id="KW-0456">Lyase</keyword>
<evidence type="ECO:0000313" key="5">
    <source>
        <dbReference type="EMBL" id="AQQ70089.1"/>
    </source>
</evidence>
<dbReference type="STRING" id="1851148.SMSP2_00429"/>
<dbReference type="Proteomes" id="UP000188181">
    <property type="component" value="Chromosome"/>
</dbReference>
<dbReference type="Gene3D" id="3.20.20.60">
    <property type="entry name" value="Phosphoenolpyruvate-binding domains"/>
    <property type="match status" value="1"/>
</dbReference>
<dbReference type="KEGG" id="pbas:SMSP2_00429"/>
<dbReference type="OrthoDB" id="86160at2"/>
<organism evidence="5 6">
    <name type="scientific">Limihaloglobus sulfuriphilus</name>
    <dbReference type="NCBI Taxonomy" id="1851148"/>
    <lineage>
        <taxon>Bacteria</taxon>
        <taxon>Pseudomonadati</taxon>
        <taxon>Planctomycetota</taxon>
        <taxon>Phycisphaerae</taxon>
        <taxon>Sedimentisphaerales</taxon>
        <taxon>Sedimentisphaeraceae</taxon>
        <taxon>Limihaloglobus</taxon>
    </lineage>
</organism>
<keyword evidence="6" id="KW-1185">Reference proteome</keyword>
<proteinExistence type="inferred from homology"/>
<accession>A0A1Q2MBP7</accession>
<protein>
    <submittedName>
        <fullName evidence="5">4-hydroxy-2-oxo-heptane-1,7-dioate aldolase</fullName>
        <ecNumber evidence="5">4.1.2.-</ecNumber>
    </submittedName>
</protein>
<dbReference type="RefSeq" id="WP_146682382.1">
    <property type="nucleotide sequence ID" value="NZ_CP019646.1"/>
</dbReference>
<dbReference type="Pfam" id="PF03328">
    <property type="entry name" value="HpcH_HpaI"/>
    <property type="match status" value="1"/>
</dbReference>
<dbReference type="SUPFAM" id="SSF51621">
    <property type="entry name" value="Phosphoenolpyruvate/pyruvate domain"/>
    <property type="match status" value="1"/>
</dbReference>
<feature type="domain" description="HpcH/HpaI aldolase/citrate lyase" evidence="4">
    <location>
        <begin position="19"/>
        <end position="237"/>
    </location>
</feature>
<dbReference type="GO" id="GO:0016832">
    <property type="term" value="F:aldehyde-lyase activity"/>
    <property type="evidence" value="ECO:0007669"/>
    <property type="project" value="TreeGrafter"/>
</dbReference>
<dbReference type="InterPro" id="IPR005000">
    <property type="entry name" value="Aldolase/citrate-lyase_domain"/>
</dbReference>
<evidence type="ECO:0000256" key="2">
    <source>
        <dbReference type="ARBA" id="ARBA00022723"/>
    </source>
</evidence>
<dbReference type="PANTHER" id="PTHR30502">
    <property type="entry name" value="2-KETO-3-DEOXY-L-RHAMNONATE ALDOLASE"/>
    <property type="match status" value="1"/>
</dbReference>
<name>A0A1Q2MBP7_9BACT</name>
<dbReference type="InterPro" id="IPR015813">
    <property type="entry name" value="Pyrv/PenolPyrv_kinase-like_dom"/>
</dbReference>
<dbReference type="InterPro" id="IPR050251">
    <property type="entry name" value="HpcH-HpaI_aldolase"/>
</dbReference>
<evidence type="ECO:0000259" key="4">
    <source>
        <dbReference type="Pfam" id="PF03328"/>
    </source>
</evidence>
<dbReference type="GO" id="GO:0005737">
    <property type="term" value="C:cytoplasm"/>
    <property type="evidence" value="ECO:0007669"/>
    <property type="project" value="TreeGrafter"/>
</dbReference>
<evidence type="ECO:0000256" key="1">
    <source>
        <dbReference type="ARBA" id="ARBA00005568"/>
    </source>
</evidence>